<dbReference type="Proteomes" id="UP000294820">
    <property type="component" value="Chromosome 1"/>
</dbReference>
<dbReference type="AlphaFoldDB" id="A0A375A8Z0"/>
<evidence type="ECO:0000256" key="5">
    <source>
        <dbReference type="ARBA" id="ARBA00022840"/>
    </source>
</evidence>
<dbReference type="KEGG" id="daq:DAQ1742_01535"/>
<keyword evidence="3 6" id="KW-0808">Transferase</keyword>
<comment type="catalytic activity">
    <reaction evidence="1 6">
        <text>3'-dephospho-CoA + ATP = 2'-(5''-triphospho-alpha-D-ribosyl)-3'-dephospho-CoA + adenine</text>
        <dbReference type="Rhea" id="RHEA:15117"/>
        <dbReference type="ChEBI" id="CHEBI:16708"/>
        <dbReference type="ChEBI" id="CHEBI:30616"/>
        <dbReference type="ChEBI" id="CHEBI:57328"/>
        <dbReference type="ChEBI" id="CHEBI:61378"/>
        <dbReference type="EC" id="2.4.2.52"/>
    </reaction>
</comment>
<evidence type="ECO:0000313" key="8">
    <source>
        <dbReference type="Proteomes" id="UP000294820"/>
    </source>
</evidence>
<evidence type="ECO:0000313" key="7">
    <source>
        <dbReference type="EMBL" id="SLM62503.1"/>
    </source>
</evidence>
<organism evidence="7 8">
    <name type="scientific">Dickeya aquatica</name>
    <dbReference type="NCBI Taxonomy" id="1401087"/>
    <lineage>
        <taxon>Bacteria</taxon>
        <taxon>Pseudomonadati</taxon>
        <taxon>Pseudomonadota</taxon>
        <taxon>Gammaproteobacteria</taxon>
        <taxon>Enterobacterales</taxon>
        <taxon>Pectobacteriaceae</taxon>
        <taxon>Dickeya</taxon>
    </lineage>
</organism>
<protein>
    <recommendedName>
        <fullName evidence="6">Probable 2-(5''-triphosphoribosyl)-3'-dephosphocoenzyme-A synthase</fullName>
        <shortName evidence="6">2-(5''-triphosphoribosyl)-3'-dephospho-CoA synthase</shortName>
        <ecNumber evidence="6">2.4.2.52</ecNumber>
    </recommendedName>
</protein>
<proteinExistence type="inferred from homology"/>
<dbReference type="GO" id="GO:0016757">
    <property type="term" value="F:glycosyltransferase activity"/>
    <property type="evidence" value="ECO:0007669"/>
    <property type="project" value="UniProtKB-KW"/>
</dbReference>
<name>A0A375A8Z0_9GAMM</name>
<dbReference type="InterPro" id="IPR002736">
    <property type="entry name" value="CitG"/>
</dbReference>
<dbReference type="GO" id="GO:0005524">
    <property type="term" value="F:ATP binding"/>
    <property type="evidence" value="ECO:0007669"/>
    <property type="project" value="UniProtKB-KW"/>
</dbReference>
<evidence type="ECO:0000256" key="2">
    <source>
        <dbReference type="ARBA" id="ARBA00006812"/>
    </source>
</evidence>
<dbReference type="Pfam" id="PF01874">
    <property type="entry name" value="CitG"/>
    <property type="match status" value="1"/>
</dbReference>
<dbReference type="EMBL" id="LT615367">
    <property type="protein sequence ID" value="SLM62503.1"/>
    <property type="molecule type" value="Genomic_DNA"/>
</dbReference>
<comment type="similarity">
    <text evidence="2 6">Belongs to the CitG/MdcB family.</text>
</comment>
<keyword evidence="8" id="KW-1185">Reference proteome</keyword>
<evidence type="ECO:0000256" key="6">
    <source>
        <dbReference type="HAMAP-Rule" id="MF_00397"/>
    </source>
</evidence>
<dbReference type="Gene3D" id="1.10.4200.10">
    <property type="entry name" value="Triphosphoribosyl-dephospho-CoA protein"/>
    <property type="match status" value="2"/>
</dbReference>
<dbReference type="GO" id="GO:0051191">
    <property type="term" value="P:prosthetic group biosynthetic process"/>
    <property type="evidence" value="ECO:0007669"/>
    <property type="project" value="TreeGrafter"/>
</dbReference>
<dbReference type="NCBIfam" id="TIGR03125">
    <property type="entry name" value="citrate_citG"/>
    <property type="match status" value="1"/>
</dbReference>
<evidence type="ECO:0000256" key="1">
    <source>
        <dbReference type="ARBA" id="ARBA00001210"/>
    </source>
</evidence>
<keyword evidence="5 6" id="KW-0067">ATP-binding</keyword>
<accession>A0A375A8Z0</accession>
<keyword evidence="4 6" id="KW-0547">Nucleotide-binding</keyword>
<gene>
    <name evidence="6 7" type="primary">citG</name>
    <name evidence="7" type="ORF">DAQ1742_01535</name>
</gene>
<dbReference type="PANTHER" id="PTHR30201">
    <property type="entry name" value="TRIPHOSPHORIBOSYL-DEPHOSPHO-COA SYNTHASE"/>
    <property type="match status" value="1"/>
</dbReference>
<reference evidence="7 8" key="1">
    <citation type="submission" date="2016-09" db="EMBL/GenBank/DDBJ databases">
        <authorList>
            <person name="Reverchon S."/>
            <person name="Nasser W."/>
            <person name="Leonard S."/>
            <person name="Brochier C."/>
            <person name="Duprey A."/>
        </authorList>
    </citation>
    <scope>NUCLEOTIDE SEQUENCE [LARGE SCALE GENOMIC DNA]</scope>
    <source>
        <strain evidence="7 8">174/2</strain>
    </source>
</reference>
<evidence type="ECO:0000256" key="4">
    <source>
        <dbReference type="ARBA" id="ARBA00022741"/>
    </source>
</evidence>
<sequence>MKTRASAAVMAGLTVAEALTGGVNEPGGLPDIHQRVVAALTHEVQLTPKPGLVDGANSGSHRDMDMGTFEASIAALSPWFARFTAAGWQHRHLPLAQLLARVRPVGLAAEQAMHAATGGVNTHKGGIFAFGLVCSAAGWLAGRGERLSRASLCASVAQMSAGLVETELAGGALAVTAGERLYRELGLTGARGEAASGFATVRRYSLPAYLAARARGVAEREALLHTLVVLMAHNRDTNVVSRGGLAGLSLVQRLAREQLSAGVTVAGLEAMDRILIAQNLSPGGSADLLALTWLLAGYPAL</sequence>
<dbReference type="EC" id="2.4.2.52" evidence="6"/>
<dbReference type="GO" id="GO:0046917">
    <property type="term" value="F:triphosphoribosyl-dephospho-CoA synthase activity"/>
    <property type="evidence" value="ECO:0007669"/>
    <property type="project" value="UniProtKB-UniRule"/>
</dbReference>
<keyword evidence="7" id="KW-0328">Glycosyltransferase</keyword>
<evidence type="ECO:0000256" key="3">
    <source>
        <dbReference type="ARBA" id="ARBA00022679"/>
    </source>
</evidence>
<dbReference type="PANTHER" id="PTHR30201:SF2">
    <property type="entry name" value="2-(5''-TRIPHOSPHORIBOSYL)-3'-DEPHOSPHOCOENZYME-A SYNTHASE"/>
    <property type="match status" value="1"/>
</dbReference>
<dbReference type="InterPro" id="IPR017551">
    <property type="entry name" value="TriPribosyl-deP-CoA_syn_CitG"/>
</dbReference>
<dbReference type="HAMAP" id="MF_00397">
    <property type="entry name" value="CitG"/>
    <property type="match status" value="1"/>
</dbReference>